<evidence type="ECO:0000313" key="1">
    <source>
        <dbReference type="EMBL" id="KAI3775042.1"/>
    </source>
</evidence>
<comment type="caution">
    <text evidence="1">The sequence shown here is derived from an EMBL/GenBank/DDBJ whole genome shotgun (WGS) entry which is preliminary data.</text>
</comment>
<accession>A0ACB9FV72</accession>
<reference evidence="2" key="1">
    <citation type="journal article" date="2022" name="Mol. Ecol. Resour.">
        <title>The genomes of chicory, endive, great burdock and yacon provide insights into Asteraceae palaeo-polyploidization history and plant inulin production.</title>
        <authorList>
            <person name="Fan W."/>
            <person name="Wang S."/>
            <person name="Wang H."/>
            <person name="Wang A."/>
            <person name="Jiang F."/>
            <person name="Liu H."/>
            <person name="Zhao H."/>
            <person name="Xu D."/>
            <person name="Zhang Y."/>
        </authorList>
    </citation>
    <scope>NUCLEOTIDE SEQUENCE [LARGE SCALE GENOMIC DNA]</scope>
    <source>
        <strain evidence="2">cv. Yunnan</strain>
    </source>
</reference>
<organism evidence="1 2">
    <name type="scientific">Smallanthus sonchifolius</name>
    <dbReference type="NCBI Taxonomy" id="185202"/>
    <lineage>
        <taxon>Eukaryota</taxon>
        <taxon>Viridiplantae</taxon>
        <taxon>Streptophyta</taxon>
        <taxon>Embryophyta</taxon>
        <taxon>Tracheophyta</taxon>
        <taxon>Spermatophyta</taxon>
        <taxon>Magnoliopsida</taxon>
        <taxon>eudicotyledons</taxon>
        <taxon>Gunneridae</taxon>
        <taxon>Pentapetalae</taxon>
        <taxon>asterids</taxon>
        <taxon>campanulids</taxon>
        <taxon>Asterales</taxon>
        <taxon>Asteraceae</taxon>
        <taxon>Asteroideae</taxon>
        <taxon>Heliantheae alliance</taxon>
        <taxon>Millerieae</taxon>
        <taxon>Smallanthus</taxon>
    </lineage>
</organism>
<gene>
    <name evidence="1" type="ORF">L1987_49610</name>
</gene>
<dbReference type="EMBL" id="CM042033">
    <property type="protein sequence ID" value="KAI3775042.1"/>
    <property type="molecule type" value="Genomic_DNA"/>
</dbReference>
<name>A0ACB9FV72_9ASTR</name>
<sequence>MTRKVHKSVLQVINEWCFTSQLLHMFVENQLLLVTGTNVMSDMDELPSYHIVVGILMMLDHYLHTLGVEIGITNQSLKKLRQGKENSGRTDVVKFNIVSYGVVNEEGMACG</sequence>
<dbReference type="Proteomes" id="UP001056120">
    <property type="component" value="Linkage Group LG16"/>
</dbReference>
<evidence type="ECO:0000313" key="2">
    <source>
        <dbReference type="Proteomes" id="UP001056120"/>
    </source>
</evidence>
<reference evidence="1 2" key="2">
    <citation type="journal article" date="2022" name="Mol. Ecol. Resour.">
        <title>The genomes of chicory, endive, great burdock and yacon provide insights into Asteraceae paleo-polyploidization history and plant inulin production.</title>
        <authorList>
            <person name="Fan W."/>
            <person name="Wang S."/>
            <person name="Wang H."/>
            <person name="Wang A."/>
            <person name="Jiang F."/>
            <person name="Liu H."/>
            <person name="Zhao H."/>
            <person name="Xu D."/>
            <person name="Zhang Y."/>
        </authorList>
    </citation>
    <scope>NUCLEOTIDE SEQUENCE [LARGE SCALE GENOMIC DNA]</scope>
    <source>
        <strain evidence="2">cv. Yunnan</strain>
        <tissue evidence="1">Leaves</tissue>
    </source>
</reference>
<proteinExistence type="predicted"/>
<keyword evidence="2" id="KW-1185">Reference proteome</keyword>
<protein>
    <submittedName>
        <fullName evidence="1">Uncharacterized protein</fullName>
    </submittedName>
</protein>